<proteinExistence type="predicted"/>
<dbReference type="PRINTS" id="PR01776">
    <property type="entry name" value="HPOMPFAMILY"/>
</dbReference>
<dbReference type="AlphaFoldDB" id="A0A5M9QPS5"/>
<sequence>MNTKGPKVVSISALLAACLGSLHAEGGSKSGAFIGAEVGYGINFERIDPIPTNAQQQQTTSTTAAAQYPYAALGLKAGYGHYFSQTFGLRGYASYHYGVNGMSSTTTEIEQGGGSGGGSTTTITKNTELYSSHQVSANVEVVWDFLQLSQASFGVYAGVGVGYGALTANTTTTEGGGAAATITEQNLGSGIILPVNVGLEVGIGQHHRAGLNFRIPTIAASFKDNLGINASSNEYKNRNLIISVGYAYIF</sequence>
<evidence type="ECO:0000313" key="2">
    <source>
        <dbReference type="EMBL" id="KAA8710703.1"/>
    </source>
</evidence>
<dbReference type="Pfam" id="PF01856">
    <property type="entry name" value="HP_OMP"/>
    <property type="match status" value="1"/>
</dbReference>
<dbReference type="RefSeq" id="WP_150336823.1">
    <property type="nucleotide sequence ID" value="NZ_JAERIX010000026.1"/>
</dbReference>
<dbReference type="InterPro" id="IPR002718">
    <property type="entry name" value="OMP_Helicobacter"/>
</dbReference>
<dbReference type="PROSITE" id="PS51257">
    <property type="entry name" value="PROKAR_LIPOPROTEIN"/>
    <property type="match status" value="1"/>
</dbReference>
<reference evidence="2 3" key="1">
    <citation type="submission" date="2019-09" db="EMBL/GenBank/DDBJ databases">
        <title>Draft genome sequence of various Type strains from the CCUG.</title>
        <authorList>
            <person name="Pineiro-Iglesias B."/>
            <person name="Tunovic T."/>
            <person name="Unosson C."/>
            <person name="Inganas E."/>
            <person name="Ohlen M."/>
            <person name="Cardew S."/>
            <person name="Jensie-Markopoulos S."/>
            <person name="Salva-Serra F."/>
            <person name="Jaen-Luchoro D."/>
            <person name="Karlsson R."/>
            <person name="Svensson-Stadler L."/>
            <person name="Chun J."/>
            <person name="Moore E."/>
        </authorList>
    </citation>
    <scope>NUCLEOTIDE SEQUENCE [LARGE SCALE GENOMIC DNA]</scope>
    <source>
        <strain evidence="2 3">CCUG 32756T</strain>
    </source>
</reference>
<keyword evidence="1" id="KW-0732">Signal</keyword>
<accession>A0A5M9QPS5</accession>
<dbReference type="EMBL" id="VXKE01000006">
    <property type="protein sequence ID" value="KAA8710703.1"/>
    <property type="molecule type" value="Genomic_DNA"/>
</dbReference>
<protein>
    <submittedName>
        <fullName evidence="2">Outer membrane beta-barrel protein</fullName>
    </submittedName>
</protein>
<feature type="chain" id="PRO_5024300735" evidence="1">
    <location>
        <begin position="25"/>
        <end position="250"/>
    </location>
</feature>
<dbReference type="Gene3D" id="2.40.160.20">
    <property type="match status" value="1"/>
</dbReference>
<evidence type="ECO:0000256" key="1">
    <source>
        <dbReference type="SAM" id="SignalP"/>
    </source>
</evidence>
<evidence type="ECO:0000313" key="3">
    <source>
        <dbReference type="Proteomes" id="UP000323707"/>
    </source>
</evidence>
<comment type="caution">
    <text evidence="2">The sequence shown here is derived from an EMBL/GenBank/DDBJ whole genome shotgun (WGS) entry which is preliminary data.</text>
</comment>
<dbReference type="Proteomes" id="UP000323707">
    <property type="component" value="Unassembled WGS sequence"/>
</dbReference>
<name>A0A5M9QPS5_9HELI</name>
<feature type="signal peptide" evidence="1">
    <location>
        <begin position="1"/>
        <end position="24"/>
    </location>
</feature>
<organism evidence="2 3">
    <name type="scientific">Helicobacter canis</name>
    <dbReference type="NCBI Taxonomy" id="29419"/>
    <lineage>
        <taxon>Bacteria</taxon>
        <taxon>Pseudomonadati</taxon>
        <taxon>Campylobacterota</taxon>
        <taxon>Epsilonproteobacteria</taxon>
        <taxon>Campylobacterales</taxon>
        <taxon>Helicobacteraceae</taxon>
        <taxon>Helicobacter</taxon>
    </lineage>
</organism>
<gene>
    <name evidence="2" type="ORF">F4V45_01975</name>
</gene>